<dbReference type="InterPro" id="IPR029024">
    <property type="entry name" value="TerB-like"/>
</dbReference>
<feature type="region of interest" description="Disordered" evidence="1">
    <location>
        <begin position="39"/>
        <end position="62"/>
    </location>
</feature>
<evidence type="ECO:0000313" key="3">
    <source>
        <dbReference type="Proteomes" id="UP001181622"/>
    </source>
</evidence>
<sequence length="283" mass="28703">MLDAKKILDQFLGAGSSAGPGQRPSGGRLADIVGGALSRMGGPGVPAPQPGTREPAPTQGGDLRSQIEGLAKGNLGGVAGGAIAGTLASILMGKGKKSLPISDSALKLGGLAILGGLAYKAWQNYQEKQAAPAPQPQAGPVQIAPPPQQTDFAPHNPGEEQHFGQLLVRSMIAAARSDGRIDGAEIAKIREAIKAAGGDVDEQTFLIDNLGRADDLDAIAAEARGPELGSEVWLAARLTIEPDTPAEQGFLRSFAQKLGLDAGLVAHLEATAAQAKQSGVAAA</sequence>
<dbReference type="Pfam" id="PF04391">
    <property type="entry name" value="DUF533"/>
    <property type="match status" value="1"/>
</dbReference>
<organism evidence="2 3">
    <name type="scientific">Chelatococcus sambhunathii</name>
    <dbReference type="NCBI Taxonomy" id="363953"/>
    <lineage>
        <taxon>Bacteria</taxon>
        <taxon>Pseudomonadati</taxon>
        <taxon>Pseudomonadota</taxon>
        <taxon>Alphaproteobacteria</taxon>
        <taxon>Hyphomicrobiales</taxon>
        <taxon>Chelatococcaceae</taxon>
        <taxon>Chelatococcus</taxon>
    </lineage>
</organism>
<dbReference type="CDD" id="cd07178">
    <property type="entry name" value="terB_like_YebE"/>
    <property type="match status" value="1"/>
</dbReference>
<name>A0ABU1DCY2_9HYPH</name>
<dbReference type="EMBL" id="JADBEO010000007">
    <property type="protein sequence ID" value="MDR4305971.1"/>
    <property type="molecule type" value="Genomic_DNA"/>
</dbReference>
<comment type="caution">
    <text evidence="2">The sequence shown here is derived from an EMBL/GenBank/DDBJ whole genome shotgun (WGS) entry which is preliminary data.</text>
</comment>
<reference evidence="2" key="1">
    <citation type="submission" date="2020-10" db="EMBL/GenBank/DDBJ databases">
        <authorList>
            <person name="Abbas A."/>
            <person name="Razzaq R."/>
            <person name="Waqas M."/>
            <person name="Abbas N."/>
            <person name="Nielsen T.K."/>
            <person name="Hansen L.H."/>
            <person name="Hussain S."/>
            <person name="Shahid M."/>
        </authorList>
    </citation>
    <scope>NUCLEOTIDE SEQUENCE</scope>
    <source>
        <strain evidence="2">S14</strain>
    </source>
</reference>
<feature type="compositionally biased region" description="Pro residues" evidence="1">
    <location>
        <begin position="133"/>
        <end position="148"/>
    </location>
</feature>
<feature type="region of interest" description="Disordered" evidence="1">
    <location>
        <begin position="129"/>
        <end position="160"/>
    </location>
</feature>
<dbReference type="Proteomes" id="UP001181622">
    <property type="component" value="Unassembled WGS sequence"/>
</dbReference>
<evidence type="ECO:0000256" key="1">
    <source>
        <dbReference type="SAM" id="MobiDB-lite"/>
    </source>
</evidence>
<dbReference type="RefSeq" id="WP_309389414.1">
    <property type="nucleotide sequence ID" value="NZ_JADBEO010000007.1"/>
</dbReference>
<protein>
    <submittedName>
        <fullName evidence="2">Tellurite resistance TerB family protein</fullName>
    </submittedName>
</protein>
<evidence type="ECO:0000313" key="2">
    <source>
        <dbReference type="EMBL" id="MDR4305971.1"/>
    </source>
</evidence>
<dbReference type="SUPFAM" id="SSF158682">
    <property type="entry name" value="TerB-like"/>
    <property type="match status" value="1"/>
</dbReference>
<keyword evidence="3" id="KW-1185">Reference proteome</keyword>
<proteinExistence type="predicted"/>
<accession>A0ABU1DCY2</accession>
<dbReference type="InterPro" id="IPR007486">
    <property type="entry name" value="YebE"/>
</dbReference>
<gene>
    <name evidence="2" type="ORF">IHQ68_04945</name>
</gene>